<protein>
    <submittedName>
        <fullName evidence="1">Uncharacterized protein</fullName>
    </submittedName>
</protein>
<evidence type="ECO:0000313" key="1">
    <source>
        <dbReference type="EMBL" id="KAB5544937.1"/>
    </source>
</evidence>
<dbReference type="AlphaFoldDB" id="A0A5N5LQA2"/>
<evidence type="ECO:0000313" key="2">
    <source>
        <dbReference type="Proteomes" id="UP000326939"/>
    </source>
</evidence>
<dbReference type="Proteomes" id="UP000326939">
    <property type="component" value="Chromosome 8"/>
</dbReference>
<name>A0A5N5LQA2_9ROSI</name>
<sequence length="81" mass="9561">MAFNASIHFGDTTTYLAKKRRGRTKLRKERAWCVFCAAASLNWWCWLLPKLCCESFTKLNDFRSDESGLFKRSLISTKFDW</sequence>
<proteinExistence type="predicted"/>
<keyword evidence="2" id="KW-1185">Reference proteome</keyword>
<comment type="caution">
    <text evidence="1">The sequence shown here is derived from an EMBL/GenBank/DDBJ whole genome shotgun (WGS) entry which is preliminary data.</text>
</comment>
<accession>A0A5N5LQA2</accession>
<dbReference type="EMBL" id="VDCV01000008">
    <property type="protein sequence ID" value="KAB5544937.1"/>
    <property type="molecule type" value="Genomic_DNA"/>
</dbReference>
<gene>
    <name evidence="1" type="ORF">DKX38_013049</name>
</gene>
<reference evidence="2" key="1">
    <citation type="journal article" date="2019" name="Gigascience">
        <title>De novo genome assembly of the endangered Acer yangbiense, a plant species with extremely small populations endemic to Yunnan Province, China.</title>
        <authorList>
            <person name="Yang J."/>
            <person name="Wariss H.M."/>
            <person name="Tao L."/>
            <person name="Zhang R."/>
            <person name="Yun Q."/>
            <person name="Hollingsworth P."/>
            <person name="Dao Z."/>
            <person name="Luo G."/>
            <person name="Guo H."/>
            <person name="Ma Y."/>
            <person name="Sun W."/>
        </authorList>
    </citation>
    <scope>NUCLEOTIDE SEQUENCE [LARGE SCALE GENOMIC DNA]</scope>
    <source>
        <strain evidence="2">cv. br00</strain>
    </source>
</reference>
<organism evidence="1 2">
    <name type="scientific">Salix brachista</name>
    <dbReference type="NCBI Taxonomy" id="2182728"/>
    <lineage>
        <taxon>Eukaryota</taxon>
        <taxon>Viridiplantae</taxon>
        <taxon>Streptophyta</taxon>
        <taxon>Embryophyta</taxon>
        <taxon>Tracheophyta</taxon>
        <taxon>Spermatophyta</taxon>
        <taxon>Magnoliopsida</taxon>
        <taxon>eudicotyledons</taxon>
        <taxon>Gunneridae</taxon>
        <taxon>Pentapetalae</taxon>
        <taxon>rosids</taxon>
        <taxon>fabids</taxon>
        <taxon>Malpighiales</taxon>
        <taxon>Salicaceae</taxon>
        <taxon>Saliceae</taxon>
        <taxon>Salix</taxon>
    </lineage>
</organism>